<feature type="domain" description="Cilium assembly protein DZIP1 N-terminal" evidence="2">
    <location>
        <begin position="24"/>
        <end position="109"/>
    </location>
</feature>
<evidence type="ECO:0000259" key="2">
    <source>
        <dbReference type="Pfam" id="PF13815"/>
    </source>
</evidence>
<dbReference type="InterPro" id="IPR051241">
    <property type="entry name" value="DZIP_RILPL"/>
</dbReference>
<keyword evidence="1" id="KW-0175">Coiled coil</keyword>
<feature type="non-terminal residue" evidence="3">
    <location>
        <position position="109"/>
    </location>
</feature>
<dbReference type="PANTHER" id="PTHR21502:SF3">
    <property type="entry name" value="CILIUM ASSEMBLY PROTEIN DZIP1L"/>
    <property type="match status" value="1"/>
</dbReference>
<proteinExistence type="predicted"/>
<comment type="caution">
    <text evidence="3">The sequence shown here is derived from an EMBL/GenBank/DDBJ whole genome shotgun (WGS) entry which is preliminary data.</text>
</comment>
<sequence length="109" mass="12654">IVKQMILGKSLTYSQPGNEPAKAFLFRKRVEKIDWRRIGMFEFINDVISPRIASVDVNRVASQIDIETLQEILTPVTFCDITSEIDTRYVDTNFIKLFQLAQLLIEYLL</sequence>
<reference evidence="3" key="1">
    <citation type="submission" date="2024-06" db="EMBL/GenBank/DDBJ databases">
        <authorList>
            <person name="Liu X."/>
            <person name="Lenzi L."/>
            <person name="Haldenby T S."/>
            <person name="Uol C."/>
        </authorList>
    </citation>
    <scope>NUCLEOTIDE SEQUENCE</scope>
</reference>
<dbReference type="Proteomes" id="UP001497525">
    <property type="component" value="Unassembled WGS sequence"/>
</dbReference>
<organism evidence="3 4">
    <name type="scientific">Calicophoron daubneyi</name>
    <name type="common">Rumen fluke</name>
    <name type="synonym">Paramphistomum daubneyi</name>
    <dbReference type="NCBI Taxonomy" id="300641"/>
    <lineage>
        <taxon>Eukaryota</taxon>
        <taxon>Metazoa</taxon>
        <taxon>Spiralia</taxon>
        <taxon>Lophotrochozoa</taxon>
        <taxon>Platyhelminthes</taxon>
        <taxon>Trematoda</taxon>
        <taxon>Digenea</taxon>
        <taxon>Plagiorchiida</taxon>
        <taxon>Pronocephalata</taxon>
        <taxon>Paramphistomoidea</taxon>
        <taxon>Paramphistomidae</taxon>
        <taxon>Calicophoron</taxon>
    </lineage>
</organism>
<dbReference type="EMBL" id="CAXLJL010000805">
    <property type="protein sequence ID" value="CAL5140868.1"/>
    <property type="molecule type" value="Genomic_DNA"/>
</dbReference>
<accession>A0AAV2TW22</accession>
<evidence type="ECO:0000256" key="1">
    <source>
        <dbReference type="ARBA" id="ARBA00023054"/>
    </source>
</evidence>
<evidence type="ECO:0000313" key="3">
    <source>
        <dbReference type="EMBL" id="CAL5140868.1"/>
    </source>
</evidence>
<dbReference type="InterPro" id="IPR032714">
    <property type="entry name" value="DZIP1_N"/>
</dbReference>
<dbReference type="PANTHER" id="PTHR21502">
    <property type="entry name" value="ZINC FINGER PROTEIN DZIP1"/>
    <property type="match status" value="1"/>
</dbReference>
<dbReference type="AlphaFoldDB" id="A0AAV2TW22"/>
<evidence type="ECO:0000313" key="4">
    <source>
        <dbReference type="Proteomes" id="UP001497525"/>
    </source>
</evidence>
<protein>
    <recommendedName>
        <fullName evidence="2">Cilium assembly protein DZIP1 N-terminal domain-containing protein</fullName>
    </recommendedName>
</protein>
<dbReference type="GO" id="GO:0008270">
    <property type="term" value="F:zinc ion binding"/>
    <property type="evidence" value="ECO:0007669"/>
    <property type="project" value="UniProtKB-KW"/>
</dbReference>
<feature type="non-terminal residue" evidence="3">
    <location>
        <position position="1"/>
    </location>
</feature>
<name>A0AAV2TW22_CALDB</name>
<dbReference type="GO" id="GO:0005737">
    <property type="term" value="C:cytoplasm"/>
    <property type="evidence" value="ECO:0007669"/>
    <property type="project" value="UniProtKB-SubCell"/>
</dbReference>
<gene>
    <name evidence="3" type="ORF">CDAUBV1_LOCUS16172</name>
</gene>
<dbReference type="Pfam" id="PF13815">
    <property type="entry name" value="Dzip-like_N"/>
    <property type="match status" value="1"/>
</dbReference>